<dbReference type="SUPFAM" id="SSF90123">
    <property type="entry name" value="ABC transporter transmembrane region"/>
    <property type="match status" value="1"/>
</dbReference>
<feature type="transmembrane region" description="Helical" evidence="7">
    <location>
        <begin position="260"/>
        <end position="283"/>
    </location>
</feature>
<dbReference type="InterPro" id="IPR036640">
    <property type="entry name" value="ABC1_TM_sf"/>
</dbReference>
<dbReference type="Proteomes" id="UP000192907">
    <property type="component" value="Unassembled WGS sequence"/>
</dbReference>
<dbReference type="CDD" id="cd03228">
    <property type="entry name" value="ABCC_MRP_Like"/>
    <property type="match status" value="1"/>
</dbReference>
<keyword evidence="2 7" id="KW-0812">Transmembrane</keyword>
<dbReference type="Gene3D" id="3.40.50.300">
    <property type="entry name" value="P-loop containing nucleotide triphosphate hydrolases"/>
    <property type="match status" value="1"/>
</dbReference>
<proteinExistence type="predicted"/>
<dbReference type="InterPro" id="IPR027417">
    <property type="entry name" value="P-loop_NTPase"/>
</dbReference>
<feature type="domain" description="ABC transmembrane type-1" evidence="9">
    <location>
        <begin position="38"/>
        <end position="322"/>
    </location>
</feature>
<keyword evidence="11" id="KW-1185">Reference proteome</keyword>
<evidence type="ECO:0000256" key="5">
    <source>
        <dbReference type="ARBA" id="ARBA00022989"/>
    </source>
</evidence>
<dbReference type="InterPro" id="IPR039421">
    <property type="entry name" value="Type_1_exporter"/>
</dbReference>
<dbReference type="STRING" id="1513793.SAMN06296036_12961"/>
<evidence type="ECO:0000256" key="2">
    <source>
        <dbReference type="ARBA" id="ARBA00022692"/>
    </source>
</evidence>
<keyword evidence="6 7" id="KW-0472">Membrane</keyword>
<gene>
    <name evidence="10" type="ORF">SAMN06296036_12961</name>
</gene>
<dbReference type="EMBL" id="FWZT01000029">
    <property type="protein sequence ID" value="SMF75679.1"/>
    <property type="molecule type" value="Genomic_DNA"/>
</dbReference>
<dbReference type="Pfam" id="PF00005">
    <property type="entry name" value="ABC_tran"/>
    <property type="match status" value="1"/>
</dbReference>
<dbReference type="Gene3D" id="1.20.1560.10">
    <property type="entry name" value="ABC transporter type 1, transmembrane domain"/>
    <property type="match status" value="1"/>
</dbReference>
<evidence type="ECO:0000259" key="8">
    <source>
        <dbReference type="PROSITE" id="PS50893"/>
    </source>
</evidence>
<dbReference type="PROSITE" id="PS50893">
    <property type="entry name" value="ABC_TRANSPORTER_2"/>
    <property type="match status" value="1"/>
</dbReference>
<evidence type="ECO:0000313" key="10">
    <source>
        <dbReference type="EMBL" id="SMF75679.1"/>
    </source>
</evidence>
<evidence type="ECO:0000256" key="7">
    <source>
        <dbReference type="SAM" id="Phobius"/>
    </source>
</evidence>
<keyword evidence="4" id="KW-0067">ATP-binding</keyword>
<dbReference type="SMART" id="SM00382">
    <property type="entry name" value="AAA"/>
    <property type="match status" value="1"/>
</dbReference>
<dbReference type="GO" id="GO:0005524">
    <property type="term" value="F:ATP binding"/>
    <property type="evidence" value="ECO:0007669"/>
    <property type="project" value="UniProtKB-KW"/>
</dbReference>
<dbReference type="GO" id="GO:0005886">
    <property type="term" value="C:plasma membrane"/>
    <property type="evidence" value="ECO:0007669"/>
    <property type="project" value="UniProtKB-SubCell"/>
</dbReference>
<organism evidence="10 11">
    <name type="scientific">Pseudobacteriovorax antillogorgiicola</name>
    <dbReference type="NCBI Taxonomy" id="1513793"/>
    <lineage>
        <taxon>Bacteria</taxon>
        <taxon>Pseudomonadati</taxon>
        <taxon>Bdellovibrionota</taxon>
        <taxon>Oligoflexia</taxon>
        <taxon>Oligoflexales</taxon>
        <taxon>Pseudobacteriovoracaceae</taxon>
        <taxon>Pseudobacteriovorax</taxon>
    </lineage>
</organism>
<evidence type="ECO:0000256" key="6">
    <source>
        <dbReference type="ARBA" id="ARBA00023136"/>
    </source>
</evidence>
<reference evidence="11" key="1">
    <citation type="submission" date="2017-04" db="EMBL/GenBank/DDBJ databases">
        <authorList>
            <person name="Varghese N."/>
            <person name="Submissions S."/>
        </authorList>
    </citation>
    <scope>NUCLEOTIDE SEQUENCE [LARGE SCALE GENOMIC DNA]</scope>
    <source>
        <strain evidence="11">RKEM611</strain>
    </source>
</reference>
<protein>
    <submittedName>
        <fullName evidence="10">ABC-type multidrug transport system, ATPase and permease component</fullName>
    </submittedName>
</protein>
<evidence type="ECO:0000256" key="1">
    <source>
        <dbReference type="ARBA" id="ARBA00004651"/>
    </source>
</evidence>
<evidence type="ECO:0000313" key="11">
    <source>
        <dbReference type="Proteomes" id="UP000192907"/>
    </source>
</evidence>
<dbReference type="PROSITE" id="PS50929">
    <property type="entry name" value="ABC_TM1F"/>
    <property type="match status" value="1"/>
</dbReference>
<feature type="transmembrane region" description="Helical" evidence="7">
    <location>
        <begin position="154"/>
        <end position="178"/>
    </location>
</feature>
<feature type="transmembrane region" description="Helical" evidence="7">
    <location>
        <begin position="33"/>
        <end position="61"/>
    </location>
</feature>
<dbReference type="PANTHER" id="PTHR24221:SF654">
    <property type="entry name" value="ATP-BINDING CASSETTE SUB-FAMILY B MEMBER 6"/>
    <property type="match status" value="1"/>
</dbReference>
<feature type="domain" description="ABC transporter" evidence="8">
    <location>
        <begin position="358"/>
        <end position="565"/>
    </location>
</feature>
<dbReference type="PANTHER" id="PTHR24221">
    <property type="entry name" value="ATP-BINDING CASSETTE SUB-FAMILY B"/>
    <property type="match status" value="1"/>
</dbReference>
<dbReference type="GO" id="GO:0034040">
    <property type="term" value="F:ATPase-coupled lipid transmembrane transporter activity"/>
    <property type="evidence" value="ECO:0007669"/>
    <property type="project" value="TreeGrafter"/>
</dbReference>
<feature type="transmembrane region" description="Helical" evidence="7">
    <location>
        <begin position="184"/>
        <end position="202"/>
    </location>
</feature>
<evidence type="ECO:0000256" key="3">
    <source>
        <dbReference type="ARBA" id="ARBA00022741"/>
    </source>
</evidence>
<dbReference type="AlphaFoldDB" id="A0A1Y6CMR0"/>
<evidence type="ECO:0000259" key="9">
    <source>
        <dbReference type="PROSITE" id="PS50929"/>
    </source>
</evidence>
<dbReference type="SUPFAM" id="SSF52540">
    <property type="entry name" value="P-loop containing nucleoside triphosphate hydrolases"/>
    <property type="match status" value="1"/>
</dbReference>
<name>A0A1Y6CMR0_9BACT</name>
<keyword evidence="5 7" id="KW-1133">Transmembrane helix</keyword>
<dbReference type="InterPro" id="IPR011527">
    <property type="entry name" value="ABC1_TM_dom"/>
</dbReference>
<comment type="subcellular location">
    <subcellularLocation>
        <location evidence="1">Cell membrane</location>
        <topology evidence="1">Multi-pass membrane protein</topology>
    </subcellularLocation>
</comment>
<evidence type="ECO:0000256" key="4">
    <source>
        <dbReference type="ARBA" id="ARBA00022840"/>
    </source>
</evidence>
<accession>A0A1Y6CMR0</accession>
<dbReference type="GO" id="GO:0140359">
    <property type="term" value="F:ABC-type transporter activity"/>
    <property type="evidence" value="ECO:0007669"/>
    <property type="project" value="InterPro"/>
</dbReference>
<feature type="transmembrane region" description="Helical" evidence="7">
    <location>
        <begin position="81"/>
        <end position="101"/>
    </location>
</feature>
<dbReference type="InterPro" id="IPR003439">
    <property type="entry name" value="ABC_transporter-like_ATP-bd"/>
</dbReference>
<keyword evidence="3" id="KW-0547">Nucleotide-binding</keyword>
<sequence length="565" mass="63337">MIYKSYALRFQVRFSVIKSYFWSVTQMLRYQGLVWFSFVVLSGLLLSTAEYSIAIFLQIFLTALGLVEARHIPEGLRFLTNYSMSSIIICLIGIGAIRSLGQFLSTRSPVKLGAIIKYNLQHQILTYLTSQKQLTLSEGEFMGYFTDSLNRTSVMIVALAKTTIAIIQCLLLLAGLIAMAWKQTLVGLTLIILIGFVSLYFNRKILKYSPQMPAIYKNMMETIGIVMKNWLYLRVVGMEREQVRKAISHAKLYLDHHDKAMLNSAISVTLPSFLGVVAIAFLVQFSLEIGTDGSIILAFLYIFTRLVQQLSSVVGGVNALTNEFPSFQIAMRYFSLSQTQPIEESEAKRKSVNIPPSIVIKDMSFSWEKNVEPIYRDYCLEIQAGSIVGIMGESGCGKSTLLQLILGQIEPSKGSLYVAGKPAVTFAKESTRSIAYVGPDPYLFDGTVRDNLCFGLDEVPSDIDIWEALEKAEISSRIVDLDERFDRHREKFSTGEKQRLAIARALLRSPKLLILDEASANLDHSTESHLALTIRKFAGDCTIIMVSHRKNFLKYCNEVIDLGAS</sequence>
<dbReference type="GO" id="GO:0016887">
    <property type="term" value="F:ATP hydrolysis activity"/>
    <property type="evidence" value="ECO:0007669"/>
    <property type="project" value="InterPro"/>
</dbReference>
<dbReference type="InterPro" id="IPR003593">
    <property type="entry name" value="AAA+_ATPase"/>
</dbReference>